<feature type="region of interest" description="Disordered" evidence="2">
    <location>
        <begin position="90"/>
        <end position="125"/>
    </location>
</feature>
<protein>
    <recommendedName>
        <fullName evidence="6">Outer membrane protein beta-barrel domain-containing protein</fullName>
    </recommendedName>
</protein>
<evidence type="ECO:0000256" key="1">
    <source>
        <dbReference type="SAM" id="Coils"/>
    </source>
</evidence>
<accession>A0ABQ5MF93</accession>
<gene>
    <name evidence="4" type="ORF">Y10_04620</name>
</gene>
<feature type="transmembrane region" description="Helical" evidence="3">
    <location>
        <begin position="50"/>
        <end position="71"/>
    </location>
</feature>
<organism evidence="4 5">
    <name type="scientific">Neptunitalea lumnitzerae</name>
    <dbReference type="NCBI Taxonomy" id="2965509"/>
    <lineage>
        <taxon>Bacteria</taxon>
        <taxon>Pseudomonadati</taxon>
        <taxon>Bacteroidota</taxon>
        <taxon>Flavobacteriia</taxon>
        <taxon>Flavobacteriales</taxon>
        <taxon>Flavobacteriaceae</taxon>
        <taxon>Neptunitalea</taxon>
    </lineage>
</organism>
<comment type="caution">
    <text evidence="4">The sequence shown here is derived from an EMBL/GenBank/DDBJ whole genome shotgun (WGS) entry which is preliminary data.</text>
</comment>
<feature type="compositionally biased region" description="Polar residues" evidence="2">
    <location>
        <begin position="90"/>
        <end position="102"/>
    </location>
</feature>
<feature type="coiled-coil region" evidence="1">
    <location>
        <begin position="256"/>
        <end position="283"/>
    </location>
</feature>
<proteinExistence type="predicted"/>
<name>A0ABQ5MF93_9FLAO</name>
<dbReference type="EMBL" id="BRVO01000001">
    <property type="protein sequence ID" value="GLB48094.1"/>
    <property type="molecule type" value="Genomic_DNA"/>
</dbReference>
<evidence type="ECO:0008006" key="6">
    <source>
        <dbReference type="Google" id="ProtNLM"/>
    </source>
</evidence>
<evidence type="ECO:0000313" key="5">
    <source>
        <dbReference type="Proteomes" id="UP001143543"/>
    </source>
</evidence>
<keyword evidence="3" id="KW-0812">Transmembrane</keyword>
<evidence type="ECO:0000256" key="2">
    <source>
        <dbReference type="SAM" id="MobiDB-lite"/>
    </source>
</evidence>
<keyword evidence="5" id="KW-1185">Reference proteome</keyword>
<dbReference type="RefSeq" id="WP_281763751.1">
    <property type="nucleotide sequence ID" value="NZ_BRVO01000001.1"/>
</dbReference>
<keyword evidence="3" id="KW-0472">Membrane</keyword>
<evidence type="ECO:0000256" key="3">
    <source>
        <dbReference type="SAM" id="Phobius"/>
    </source>
</evidence>
<keyword evidence="1" id="KW-0175">Coiled coil</keyword>
<sequence>MENDEKNIDRLFQERFKDFEAFPEEAVWDNIQAKLDEEDDSKKTPLIPWWLGRSAAIALLLIGLGLMTYFLPSVNTQDIEVVDTPTNSKMDINTSTNKNIDSTTEDAVVTSNTEETTNNIPESINSKVGSIEGATTNATVSKQNEEVVYTDKNTFNTGKNASRKYTFQKNNYSAKYSDDKAFKTKQPFDYPTNTNTDNEEVIATITTTENTKNKESQKAPIVTNEELLNNNFVIDTNQVVKTNSAIALATVDSIIAAEDEEEALTLEEAIKLQEDKYKDEDEEEEEDDVAGMKKWSVNPNVAPVYFNSFSNGSPISSEFAGNTKNGNLNMSYGVNVGLQVNKKLKIRSGINKVEYGYTTDDIYFTNSVTNSKSVSSINYSNSGATVLLTNNSTNYSASPNPNGGLIDVSESSASVEKSRGSLIQNMNYLEFPVELEYSIVNKKLGINVIGGVSTLLLSNDEILLESDGLVTNIGNANNINDLNFSTNIGLGIDYKFTDQLLFNIEPMFKYQLNTFSDDNGFNPYSLGLYTGFSFRF</sequence>
<feature type="compositionally biased region" description="Low complexity" evidence="2">
    <location>
        <begin position="110"/>
        <end position="125"/>
    </location>
</feature>
<evidence type="ECO:0000313" key="4">
    <source>
        <dbReference type="EMBL" id="GLB48094.1"/>
    </source>
</evidence>
<reference evidence="4" key="1">
    <citation type="submission" date="2022-07" db="EMBL/GenBank/DDBJ databases">
        <title>Taxonomy of Novel Oxalotrophic and Methylotrophic Bacteria.</title>
        <authorList>
            <person name="Sahin N."/>
            <person name="Tani A."/>
        </authorList>
    </citation>
    <scope>NUCLEOTIDE SEQUENCE</scope>
    <source>
        <strain evidence="4">Y10</strain>
    </source>
</reference>
<dbReference type="Proteomes" id="UP001143543">
    <property type="component" value="Unassembled WGS sequence"/>
</dbReference>
<keyword evidence="3" id="KW-1133">Transmembrane helix</keyword>